<dbReference type="AlphaFoldDB" id="A0A7W0CUD1"/>
<dbReference type="EC" id="2.7.13.3" evidence="7"/>
<gene>
    <name evidence="7" type="ORF">HNR30_008727</name>
</gene>
<keyword evidence="3" id="KW-0902">Two-component regulatory system</keyword>
<comment type="caution">
    <text evidence="7">The sequence shown here is derived from an EMBL/GenBank/DDBJ whole genome shotgun (WGS) entry which is preliminary data.</text>
</comment>
<keyword evidence="2 7" id="KW-0418">Kinase</keyword>
<evidence type="ECO:0000256" key="2">
    <source>
        <dbReference type="ARBA" id="ARBA00022777"/>
    </source>
</evidence>
<feature type="transmembrane region" description="Helical" evidence="5">
    <location>
        <begin position="115"/>
        <end position="135"/>
    </location>
</feature>
<evidence type="ECO:0000256" key="1">
    <source>
        <dbReference type="ARBA" id="ARBA00022679"/>
    </source>
</evidence>
<name>A0A7W0CUD1_9ACTN</name>
<dbReference type="InterPro" id="IPR050482">
    <property type="entry name" value="Sensor_HK_TwoCompSys"/>
</dbReference>
<protein>
    <submittedName>
        <fullName evidence="7">Two-component system sensor histidine kinase DesK</fullName>
        <ecNumber evidence="7">2.7.13.3</ecNumber>
    </submittedName>
</protein>
<dbReference type="PANTHER" id="PTHR24421:SF63">
    <property type="entry name" value="SENSOR HISTIDINE KINASE DESK"/>
    <property type="match status" value="1"/>
</dbReference>
<organism evidence="7 8">
    <name type="scientific">Nonomuraea soli</name>
    <dbReference type="NCBI Taxonomy" id="1032476"/>
    <lineage>
        <taxon>Bacteria</taxon>
        <taxon>Bacillati</taxon>
        <taxon>Actinomycetota</taxon>
        <taxon>Actinomycetes</taxon>
        <taxon>Streptosporangiales</taxon>
        <taxon>Streptosporangiaceae</taxon>
        <taxon>Nonomuraea</taxon>
    </lineage>
</organism>
<dbReference type="Proteomes" id="UP000530928">
    <property type="component" value="Unassembled WGS sequence"/>
</dbReference>
<feature type="domain" description="Signal transduction histidine kinase subgroup 3 dimerisation and phosphoacceptor" evidence="6">
    <location>
        <begin position="184"/>
        <end position="249"/>
    </location>
</feature>
<reference evidence="7 8" key="1">
    <citation type="submission" date="2020-07" db="EMBL/GenBank/DDBJ databases">
        <title>Genomic Encyclopedia of Type Strains, Phase IV (KMG-IV): sequencing the most valuable type-strain genomes for metagenomic binning, comparative biology and taxonomic classification.</title>
        <authorList>
            <person name="Goeker M."/>
        </authorList>
    </citation>
    <scope>NUCLEOTIDE SEQUENCE [LARGE SCALE GENOMIC DNA]</scope>
    <source>
        <strain evidence="7 8">DSM 45533</strain>
    </source>
</reference>
<dbReference type="PANTHER" id="PTHR24421">
    <property type="entry name" value="NITRATE/NITRITE SENSOR PROTEIN NARX-RELATED"/>
    <property type="match status" value="1"/>
</dbReference>
<accession>A0A7W0CUD1</accession>
<dbReference type="GO" id="GO:0000155">
    <property type="term" value="F:phosphorelay sensor kinase activity"/>
    <property type="evidence" value="ECO:0007669"/>
    <property type="project" value="InterPro"/>
</dbReference>
<dbReference type="GO" id="GO:0016020">
    <property type="term" value="C:membrane"/>
    <property type="evidence" value="ECO:0007669"/>
    <property type="project" value="InterPro"/>
</dbReference>
<evidence type="ECO:0000256" key="3">
    <source>
        <dbReference type="ARBA" id="ARBA00023012"/>
    </source>
</evidence>
<keyword evidence="8" id="KW-1185">Reference proteome</keyword>
<sequence length="431" mass="45266">MSNVMELDFSRGGSVARAGSSAWLLILTWPLWSFFSAGPELGPVLWVVAGIGIFATCWISMVRRMFGPGSMTPRPWALIGLLGSVLALLPVLGAPWAYVSFVFVVTALATAADGLAFGVGLAATIAVEVGALLAFGEPIGQIWWVPLIIVVQAVAVQSMKHMGGLLHRLNIAREEVAQLAIDNERLRFARDLHDTLGHTLSSITIRSQLAARLVRSDPERAACEMGDVERAARQALDEVRQAVAGYRAPSLSEELEKASRSLGLAGIRLEVTPAEKPIPAETEVVLAWVVREGATNVLRHGAGARRCWVRLWVDGIEIRDDGNGKAGDPAGSGRRPAGSQGDRAEVGQGLETGHELGLTQGLGTGHKLGAGHDAGAGHPLRTGPGPAGRGPGTGLQGLAERVASAGGRLEVGAPPEGGYRLRVWIPGTEAP</sequence>
<dbReference type="RefSeq" id="WP_181616043.1">
    <property type="nucleotide sequence ID" value="NZ_BAABAM010000013.1"/>
</dbReference>
<keyword evidence="1 7" id="KW-0808">Transferase</keyword>
<dbReference type="Pfam" id="PF07730">
    <property type="entry name" value="HisKA_3"/>
    <property type="match status" value="1"/>
</dbReference>
<feature type="transmembrane region" description="Helical" evidence="5">
    <location>
        <begin position="12"/>
        <end position="32"/>
    </location>
</feature>
<evidence type="ECO:0000313" key="7">
    <source>
        <dbReference type="EMBL" id="MBA2897329.1"/>
    </source>
</evidence>
<feature type="compositionally biased region" description="Gly residues" evidence="4">
    <location>
        <begin position="360"/>
        <end position="374"/>
    </location>
</feature>
<dbReference type="InterPro" id="IPR036890">
    <property type="entry name" value="HATPase_C_sf"/>
</dbReference>
<keyword evidence="5" id="KW-1133">Transmembrane helix</keyword>
<dbReference type="Gene3D" id="1.20.5.1930">
    <property type="match status" value="1"/>
</dbReference>
<evidence type="ECO:0000313" key="8">
    <source>
        <dbReference type="Proteomes" id="UP000530928"/>
    </source>
</evidence>
<dbReference type="Gene3D" id="3.30.565.10">
    <property type="entry name" value="Histidine kinase-like ATPase, C-terminal domain"/>
    <property type="match status" value="1"/>
</dbReference>
<dbReference type="EMBL" id="JACDUR010000011">
    <property type="protein sequence ID" value="MBA2897329.1"/>
    <property type="molecule type" value="Genomic_DNA"/>
</dbReference>
<dbReference type="InterPro" id="IPR011712">
    <property type="entry name" value="Sig_transdc_His_kin_sub3_dim/P"/>
</dbReference>
<evidence type="ECO:0000256" key="5">
    <source>
        <dbReference type="SAM" id="Phobius"/>
    </source>
</evidence>
<dbReference type="SUPFAM" id="SSF55874">
    <property type="entry name" value="ATPase domain of HSP90 chaperone/DNA topoisomerase II/histidine kinase"/>
    <property type="match status" value="1"/>
</dbReference>
<feature type="transmembrane region" description="Helical" evidence="5">
    <location>
        <begin position="78"/>
        <end position="109"/>
    </location>
</feature>
<feature type="region of interest" description="Disordered" evidence="4">
    <location>
        <begin position="319"/>
        <end position="396"/>
    </location>
</feature>
<evidence type="ECO:0000256" key="4">
    <source>
        <dbReference type="SAM" id="MobiDB-lite"/>
    </source>
</evidence>
<evidence type="ECO:0000259" key="6">
    <source>
        <dbReference type="Pfam" id="PF07730"/>
    </source>
</evidence>
<keyword evidence="5" id="KW-0812">Transmembrane</keyword>
<dbReference type="GO" id="GO:0046983">
    <property type="term" value="F:protein dimerization activity"/>
    <property type="evidence" value="ECO:0007669"/>
    <property type="project" value="InterPro"/>
</dbReference>
<feature type="transmembrane region" description="Helical" evidence="5">
    <location>
        <begin position="44"/>
        <end position="66"/>
    </location>
</feature>
<feature type="transmembrane region" description="Helical" evidence="5">
    <location>
        <begin position="142"/>
        <end position="159"/>
    </location>
</feature>
<keyword evidence="5" id="KW-0472">Membrane</keyword>
<proteinExistence type="predicted"/>
<feature type="compositionally biased region" description="Gly residues" evidence="4">
    <location>
        <begin position="385"/>
        <end position="395"/>
    </location>
</feature>